<dbReference type="Proteomes" id="UP000683360">
    <property type="component" value="Unassembled WGS sequence"/>
</dbReference>
<keyword evidence="1" id="KW-0812">Transmembrane</keyword>
<comment type="caution">
    <text evidence="3">The sequence shown here is derived from an EMBL/GenBank/DDBJ whole genome shotgun (WGS) entry which is preliminary data.</text>
</comment>
<feature type="chain" id="PRO_5035769932" evidence="2">
    <location>
        <begin position="23"/>
        <end position="298"/>
    </location>
</feature>
<evidence type="ECO:0000313" key="4">
    <source>
        <dbReference type="Proteomes" id="UP000683360"/>
    </source>
</evidence>
<dbReference type="AlphaFoldDB" id="A0A8S3T8E6"/>
<keyword evidence="4" id="KW-1185">Reference proteome</keyword>
<keyword evidence="2" id="KW-0732">Signal</keyword>
<name>A0A8S3T8E6_MYTED</name>
<evidence type="ECO:0000256" key="1">
    <source>
        <dbReference type="SAM" id="Phobius"/>
    </source>
</evidence>
<proteinExistence type="predicted"/>
<organism evidence="3 4">
    <name type="scientific">Mytilus edulis</name>
    <name type="common">Blue mussel</name>
    <dbReference type="NCBI Taxonomy" id="6550"/>
    <lineage>
        <taxon>Eukaryota</taxon>
        <taxon>Metazoa</taxon>
        <taxon>Spiralia</taxon>
        <taxon>Lophotrochozoa</taxon>
        <taxon>Mollusca</taxon>
        <taxon>Bivalvia</taxon>
        <taxon>Autobranchia</taxon>
        <taxon>Pteriomorphia</taxon>
        <taxon>Mytilida</taxon>
        <taxon>Mytiloidea</taxon>
        <taxon>Mytilidae</taxon>
        <taxon>Mytilinae</taxon>
        <taxon>Mytilus</taxon>
    </lineage>
</organism>
<evidence type="ECO:0000256" key="2">
    <source>
        <dbReference type="SAM" id="SignalP"/>
    </source>
</evidence>
<feature type="signal peptide" evidence="2">
    <location>
        <begin position="1"/>
        <end position="22"/>
    </location>
</feature>
<keyword evidence="1" id="KW-1133">Transmembrane helix</keyword>
<feature type="transmembrane region" description="Helical" evidence="1">
    <location>
        <begin position="218"/>
        <end position="235"/>
    </location>
</feature>
<sequence>MYTVKWFMLVINICKFFIPGLSYSLTCPDRSHRRHRQNAYCDEMKPEYRPGYKMVYRGNIDGEKCDIKRYQPFRYFNSDGSNCIFQKSICKEEGQIHTCKGSSKSDSKCTCDYSNGYAFITKTSNKCYCSPSKEDCSCYRKHCPHHYELSPDYQCVLKEDLFEEDSFYRHYNCTRLIKRTFSIKDMKVTVQQNAEHDKDKRHRLETVSSICYGKHERIAGIYFIQFLVLFCIGILCSKHTVIKFIARSSNLIIGNVENRKKSQKPNDIETRKAKKITDSNISKQINLKIFKAEKARTI</sequence>
<gene>
    <name evidence="3" type="ORF">MEDL_42625</name>
</gene>
<dbReference type="EMBL" id="CAJPWZ010002037">
    <property type="protein sequence ID" value="CAG2229743.1"/>
    <property type="molecule type" value="Genomic_DNA"/>
</dbReference>
<protein>
    <submittedName>
        <fullName evidence="3">VEGFC_D</fullName>
    </submittedName>
</protein>
<accession>A0A8S3T8E6</accession>
<reference evidence="3" key="1">
    <citation type="submission" date="2021-03" db="EMBL/GenBank/DDBJ databases">
        <authorList>
            <person name="Bekaert M."/>
        </authorList>
    </citation>
    <scope>NUCLEOTIDE SEQUENCE</scope>
</reference>
<evidence type="ECO:0000313" key="3">
    <source>
        <dbReference type="EMBL" id="CAG2229743.1"/>
    </source>
</evidence>
<keyword evidence="1" id="KW-0472">Membrane</keyword>